<comment type="subcellular location">
    <subcellularLocation>
        <location evidence="1">Cell envelope</location>
    </subcellularLocation>
</comment>
<dbReference type="Gene3D" id="3.80.10.10">
    <property type="entry name" value="Ribonuclease Inhibitor"/>
    <property type="match status" value="1"/>
</dbReference>
<dbReference type="HOGENOM" id="CLU_394711_0_0_9"/>
<dbReference type="Pfam" id="PF09479">
    <property type="entry name" value="Flg_new"/>
    <property type="match status" value="1"/>
</dbReference>
<reference evidence="3 4" key="1">
    <citation type="submission" date="2008-11" db="EMBL/GenBank/DDBJ databases">
        <title>Draft genome sequence of Eubacterium biforme (DSM 3989).</title>
        <authorList>
            <person name="Sudarsanam P."/>
            <person name="Ley R."/>
            <person name="Guruge J."/>
            <person name="Turnbaugh P.J."/>
            <person name="Mahowald M."/>
            <person name="Liep D."/>
            <person name="Gordon J."/>
        </authorList>
    </citation>
    <scope>NUCLEOTIDE SEQUENCE [LARGE SCALE GENOMIC DNA]</scope>
    <source>
        <strain evidence="3 4">DSM 3989</strain>
    </source>
</reference>
<evidence type="ECO:0000256" key="1">
    <source>
        <dbReference type="ARBA" id="ARBA00004196"/>
    </source>
</evidence>
<dbReference type="Proteomes" id="UP000004315">
    <property type="component" value="Unassembled WGS sequence"/>
</dbReference>
<dbReference type="EMBL" id="ABYT01000070">
    <property type="protein sequence ID" value="EEC90152.1"/>
    <property type="molecule type" value="Genomic_DNA"/>
</dbReference>
<dbReference type="NCBIfam" id="TIGR02167">
    <property type="entry name" value="Liste_lipo_26"/>
    <property type="match status" value="5"/>
</dbReference>
<feature type="compositionally biased region" description="Basic and acidic residues" evidence="2">
    <location>
        <begin position="678"/>
        <end position="698"/>
    </location>
</feature>
<dbReference type="AlphaFoldDB" id="B7CAQ4"/>
<evidence type="ECO:0000313" key="3">
    <source>
        <dbReference type="EMBL" id="EEC90152.1"/>
    </source>
</evidence>
<dbReference type="STRING" id="518637.EUBIFOR_01275"/>
<dbReference type="eggNOG" id="COG4886">
    <property type="taxonomic scope" value="Bacteria"/>
</dbReference>
<name>B7CAQ4_9FIRM</name>
<evidence type="ECO:0000256" key="2">
    <source>
        <dbReference type="SAM" id="MobiDB-lite"/>
    </source>
</evidence>
<sequence length="698" mass="78243">MSGLVTAGVLLCGLPHAMAESVPQNNETYYSVNVPSEISLSPDQDETTFTVSGNTYQKRWLDIDITSKNNFNLKNGQASIPYKLDKTKLEYEPQYVDKDSDSFSESIKVSKNEADVKYSGNYQDQLQFTMNPVETRTIQLDCNGGTVNGKDKVAYTVKNGSSYGQLPVPVRSGYQFSSWKDEDGNTIYSGSTVKPNTEKLSVVWLPIRVFYFGAFINGNQNEYLQNIGTFDIYKNGKLTGINSYSVWVAGKAGDVYECKNFKIKPIFKYKGIWGQSLPKGVTINVDEDGNLISIKAVLQMDTDSGFSLNFEALSPLQALINSTKTTSLILDADKPINVQNVSTIEDMFTTSAGVYVKNNELHLYNTKGGRLIAKQDSSHLFEYTYIDKIDANNLDVSNVTDGSYMFYGCANSTEINVSQWNTSKIKYFDKMFSNCQSLAFLDVNNWDMISGYSLNNMFAYSGITDIDLSKWNTSNITNLSNLFFECTRLKQIDLHTWNTESVSTCHWLFRGCSSLEFINIDGWNTCNVYDMDRMFGECPKLIAIKGLNKLNTTNVQFTRLMFIGDRSLTTLDLSSFDTQNCIDTSQMFRGCYNLKSIYVSDTFVMTKVSNSTQMFLDCTSLIGGSGTKYDPTYIDSTAARIDGGVNNPGYFTSISDKPLETQQTNEETVNEVRSVETPIKEPDELESDSKQNESESQQ</sequence>
<gene>
    <name evidence="3" type="ORF">EUBIFOR_01275</name>
</gene>
<dbReference type="InterPro" id="IPR005046">
    <property type="entry name" value="DUF285"/>
</dbReference>
<dbReference type="InterPro" id="IPR013378">
    <property type="entry name" value="InlB-like_B-rpt"/>
</dbReference>
<dbReference type="SUPFAM" id="SSF52058">
    <property type="entry name" value="L domain-like"/>
    <property type="match status" value="1"/>
</dbReference>
<organism evidence="3 4">
    <name type="scientific">Holdemanella biformis DSM 3989</name>
    <dbReference type="NCBI Taxonomy" id="518637"/>
    <lineage>
        <taxon>Bacteria</taxon>
        <taxon>Bacillati</taxon>
        <taxon>Bacillota</taxon>
        <taxon>Erysipelotrichia</taxon>
        <taxon>Erysipelotrichales</taxon>
        <taxon>Erysipelotrichaceae</taxon>
        <taxon>Holdemanella</taxon>
    </lineage>
</organism>
<accession>B7CAQ4</accession>
<protein>
    <submittedName>
        <fullName evidence="3">Bacterial surface protein 26-residue PARCEL repeat (3 repeats)</fullName>
    </submittedName>
</protein>
<dbReference type="Pfam" id="PF03382">
    <property type="entry name" value="DUF285"/>
    <property type="match status" value="2"/>
</dbReference>
<comment type="caution">
    <text evidence="3">The sequence shown here is derived from an EMBL/GenBank/DDBJ whole genome shotgun (WGS) entry which is preliminary data.</text>
</comment>
<feature type="region of interest" description="Disordered" evidence="2">
    <location>
        <begin position="655"/>
        <end position="698"/>
    </location>
</feature>
<keyword evidence="4" id="KW-1185">Reference proteome</keyword>
<dbReference type="InterPro" id="IPR032675">
    <property type="entry name" value="LRR_dom_sf"/>
</dbReference>
<proteinExistence type="predicted"/>
<dbReference type="InterPro" id="IPR042229">
    <property type="entry name" value="Listeria/Bacterioides_rpt_sf"/>
</dbReference>
<dbReference type="Gene3D" id="2.60.40.4270">
    <property type="entry name" value="Listeria-Bacteroides repeat domain"/>
    <property type="match status" value="1"/>
</dbReference>
<dbReference type="InterPro" id="IPR011889">
    <property type="entry name" value="Liste_lipo_26"/>
</dbReference>
<dbReference type="GO" id="GO:0030313">
    <property type="term" value="C:cell envelope"/>
    <property type="evidence" value="ECO:0007669"/>
    <property type="project" value="UniProtKB-SubCell"/>
</dbReference>
<evidence type="ECO:0000313" key="4">
    <source>
        <dbReference type="Proteomes" id="UP000004315"/>
    </source>
</evidence>